<name>A0A644TW66_9ZZZZ</name>
<gene>
    <name evidence="1" type="ORF">SDC9_17001</name>
</gene>
<sequence>MAHAKIRWAAGHTGALHMEKNVGSTAARGAVSRAPAGSALCVAGGDAIGIVMHRAVGLGLLHEAVDVGLEARAFAREFAVELEVFDDARVEHLARDQQRDAGRIGGDERGGDTALEIVDRHPLGGAARDMGEGVRGFHRRGQVAQIDLGGQPRNVILGVKRVHMGAEVAQAHVFIARLLGAELGHDAPHRVVLLVIVLELLQRGQQRVPAALGDADGEHDEEGIEPGLFHHHAMLGEVFRHDRGRDAPILEPAVEVQPGGDDRRLDRVEHVEPGRHVAKAVPAVLAVRGVDAIGIGAAQHPVLGAADAFLGQLLGAPDLEPPVVVAVFLVDLAHRAAEIERLHDALFHQRLAARRLHHRRGDVAARDDRVLRAGRGVHQVGFVEEMAVELGLFAVLHEHVACLADAGEELVNRLRGVDDRGAGARPLAAHRVILAVERVEGRMRQPGLVEMQVLDPAVEQGLDDLGVVEHAVIGRLRQRHDPRLHRVGVIVPEQRVRPDLGADRLGVEFRALDRADDAPVVARGFQEHRDRAGHDDRVQDRLVAVAVDHHHIARRHGVVPDHLVRGRGAVGDKETVVGVEDPRGVALGGADRAVVVQKLAQFLDRVAHVGAQHVLAVELVIHLPDRRFQEGDAARMPRAVPRVGPVLGIVEQGAEERRLDRLEIALRLADDVLGDELGGVLEHVDEAVQLAQDVIGQVPRGLRLAIDVDRHLGVLPAHLLDEVAQVHHRRVEIGAGGEFLVVDRQQEG</sequence>
<evidence type="ECO:0000313" key="1">
    <source>
        <dbReference type="EMBL" id="MPL71228.1"/>
    </source>
</evidence>
<accession>A0A644TW66</accession>
<reference evidence="1" key="1">
    <citation type="submission" date="2019-08" db="EMBL/GenBank/DDBJ databases">
        <authorList>
            <person name="Kucharzyk K."/>
            <person name="Murdoch R.W."/>
            <person name="Higgins S."/>
            <person name="Loffler F."/>
        </authorList>
    </citation>
    <scope>NUCLEOTIDE SEQUENCE</scope>
</reference>
<comment type="caution">
    <text evidence="1">The sequence shown here is derived from an EMBL/GenBank/DDBJ whole genome shotgun (WGS) entry which is preliminary data.</text>
</comment>
<proteinExistence type="predicted"/>
<organism evidence="1">
    <name type="scientific">bioreactor metagenome</name>
    <dbReference type="NCBI Taxonomy" id="1076179"/>
    <lineage>
        <taxon>unclassified sequences</taxon>
        <taxon>metagenomes</taxon>
        <taxon>ecological metagenomes</taxon>
    </lineage>
</organism>
<protein>
    <submittedName>
        <fullName evidence="1">Uncharacterized protein</fullName>
    </submittedName>
</protein>
<dbReference type="AlphaFoldDB" id="A0A644TW66"/>
<dbReference type="EMBL" id="VSSQ01000057">
    <property type="protein sequence ID" value="MPL71228.1"/>
    <property type="molecule type" value="Genomic_DNA"/>
</dbReference>